<comment type="caution">
    <text evidence="1">The sequence shown here is derived from an EMBL/GenBank/DDBJ whole genome shotgun (WGS) entry which is preliminary data.</text>
</comment>
<evidence type="ECO:0000313" key="1">
    <source>
        <dbReference type="EMBL" id="GLZ81363.1"/>
    </source>
</evidence>
<keyword evidence="2" id="KW-1185">Reference proteome</keyword>
<dbReference type="AlphaFoldDB" id="A0A9W6SS58"/>
<proteinExistence type="predicted"/>
<dbReference type="Proteomes" id="UP001165079">
    <property type="component" value="Unassembled WGS sequence"/>
</dbReference>
<gene>
    <name evidence="1" type="ORF">Afil01_61700</name>
</gene>
<sequence length="88" mass="9902">MEPLRFLSRHRGFRMNFEAHGTWPGPVTVHRISHSGYVHRAHIFTVTPTDDASYLITPNPDAPYVVPAWEADAIALAMLIAQIRAQLP</sequence>
<protein>
    <submittedName>
        <fullName evidence="1">Uncharacterized protein</fullName>
    </submittedName>
</protein>
<dbReference type="EMBL" id="BSTX01000005">
    <property type="protein sequence ID" value="GLZ81363.1"/>
    <property type="molecule type" value="Genomic_DNA"/>
</dbReference>
<organism evidence="1 2">
    <name type="scientific">Actinorhabdospora filicis</name>
    <dbReference type="NCBI Taxonomy" id="1785913"/>
    <lineage>
        <taxon>Bacteria</taxon>
        <taxon>Bacillati</taxon>
        <taxon>Actinomycetota</taxon>
        <taxon>Actinomycetes</taxon>
        <taxon>Micromonosporales</taxon>
        <taxon>Micromonosporaceae</taxon>
        <taxon>Actinorhabdospora</taxon>
    </lineage>
</organism>
<reference evidence="1" key="1">
    <citation type="submission" date="2023-03" db="EMBL/GenBank/DDBJ databases">
        <title>Actinorhabdospora filicis NBRC 111898.</title>
        <authorList>
            <person name="Ichikawa N."/>
            <person name="Sato H."/>
            <person name="Tonouchi N."/>
        </authorList>
    </citation>
    <scope>NUCLEOTIDE SEQUENCE</scope>
    <source>
        <strain evidence="1">NBRC 111898</strain>
    </source>
</reference>
<evidence type="ECO:0000313" key="2">
    <source>
        <dbReference type="Proteomes" id="UP001165079"/>
    </source>
</evidence>
<accession>A0A9W6SS58</accession>
<name>A0A9W6SS58_9ACTN</name>